<dbReference type="EMBL" id="VJVV01000010">
    <property type="protein sequence ID" value="TRO79524.1"/>
    <property type="molecule type" value="Genomic_DNA"/>
</dbReference>
<organism evidence="4 5">
    <name type="scientific">Trichloromonas acetexigens</name>
    <dbReference type="NCBI Taxonomy" id="38815"/>
    <lineage>
        <taxon>Bacteria</taxon>
        <taxon>Pseudomonadati</taxon>
        <taxon>Thermodesulfobacteriota</taxon>
        <taxon>Desulfuromonadia</taxon>
        <taxon>Desulfuromonadales</taxon>
        <taxon>Trichloromonadaceae</taxon>
        <taxon>Trichloromonas</taxon>
    </lineage>
</organism>
<dbReference type="Gene3D" id="1.20.1270.390">
    <property type="match status" value="1"/>
</dbReference>
<keyword evidence="2" id="KW-0732">Signal</keyword>
<evidence type="ECO:0000256" key="2">
    <source>
        <dbReference type="SAM" id="SignalP"/>
    </source>
</evidence>
<dbReference type="PROSITE" id="PS51782">
    <property type="entry name" value="LYSM"/>
    <property type="match status" value="1"/>
</dbReference>
<dbReference type="OrthoDB" id="370541at2"/>
<gene>
    <name evidence="4" type="ORF">FL622_13365</name>
</gene>
<dbReference type="Proteomes" id="UP000317155">
    <property type="component" value="Unassembled WGS sequence"/>
</dbReference>
<evidence type="ECO:0000313" key="4">
    <source>
        <dbReference type="EMBL" id="TRO79524.1"/>
    </source>
</evidence>
<dbReference type="Gene3D" id="3.10.350.10">
    <property type="entry name" value="LysM domain"/>
    <property type="match status" value="1"/>
</dbReference>
<evidence type="ECO:0000313" key="5">
    <source>
        <dbReference type="Proteomes" id="UP000317155"/>
    </source>
</evidence>
<name>A0A550J8F5_9BACT</name>
<feature type="chain" id="PRO_5021821156" evidence="2">
    <location>
        <begin position="22"/>
        <end position="253"/>
    </location>
</feature>
<keyword evidence="5" id="KW-1185">Reference proteome</keyword>
<protein>
    <submittedName>
        <fullName evidence="4">DUF4398 domain-containing protein</fullName>
    </submittedName>
</protein>
<accession>A0A550J8F5</accession>
<comment type="caution">
    <text evidence="4">The sequence shown here is derived from an EMBL/GenBank/DDBJ whole genome shotgun (WGS) entry which is preliminary data.</text>
</comment>
<feature type="compositionally biased region" description="Basic and acidic residues" evidence="1">
    <location>
        <begin position="226"/>
        <end position="236"/>
    </location>
</feature>
<reference evidence="4 5" key="1">
    <citation type="submission" date="2019-07" db="EMBL/GenBank/DDBJ databases">
        <title>Insights of Desulfuromonas acetexigens electromicrobiology.</title>
        <authorList>
            <person name="Katuri K."/>
            <person name="Sapireddy V."/>
            <person name="Shaw D.R."/>
            <person name="Saikaly P."/>
        </authorList>
    </citation>
    <scope>NUCLEOTIDE SEQUENCE [LARGE SCALE GENOMIC DNA]</scope>
    <source>
        <strain evidence="4 5">2873</strain>
    </source>
</reference>
<proteinExistence type="predicted"/>
<dbReference type="InterPro" id="IPR025511">
    <property type="entry name" value="DUF4398"/>
</dbReference>
<dbReference type="SUPFAM" id="SSF54106">
    <property type="entry name" value="LysM domain"/>
    <property type="match status" value="1"/>
</dbReference>
<dbReference type="SMART" id="SM00257">
    <property type="entry name" value="LysM"/>
    <property type="match status" value="1"/>
</dbReference>
<dbReference type="CDD" id="cd00118">
    <property type="entry name" value="LysM"/>
    <property type="match status" value="1"/>
</dbReference>
<dbReference type="Pfam" id="PF14346">
    <property type="entry name" value="DUF4398"/>
    <property type="match status" value="1"/>
</dbReference>
<dbReference type="InterPro" id="IPR052196">
    <property type="entry name" value="Bact_Kbp"/>
</dbReference>
<evidence type="ECO:0000256" key="1">
    <source>
        <dbReference type="SAM" id="MobiDB-lite"/>
    </source>
</evidence>
<dbReference type="PANTHER" id="PTHR34700">
    <property type="entry name" value="POTASSIUM BINDING PROTEIN KBP"/>
    <property type="match status" value="1"/>
</dbReference>
<feature type="signal peptide" evidence="2">
    <location>
        <begin position="1"/>
        <end position="21"/>
    </location>
</feature>
<sequence length="253" mass="27906">MSRFLLPALLLILLSHGCASAPHRELEAARAALAEAHSSGATELAPARYRTAQEVLENSEALMASGQYRQARETLPYAEALARQAIEAAHEERKRRTSEARITQEMLQGLKEQLREEAKLRPRPMTSDPKPSRPVPATGKDNAKGKTNPATVPTDEIPPVPALPSRYTVTDGETLWIIAGKKEIYQDPLLWPLLYRANRDQIKDPRRVYGGQTLTIPRDQSESDLAEARASARESDAFPIAPRMNAGSTPDTP</sequence>
<dbReference type="Pfam" id="PF01476">
    <property type="entry name" value="LysM"/>
    <property type="match status" value="1"/>
</dbReference>
<feature type="region of interest" description="Disordered" evidence="1">
    <location>
        <begin position="211"/>
        <end position="253"/>
    </location>
</feature>
<dbReference type="AlphaFoldDB" id="A0A550J8F5"/>
<feature type="region of interest" description="Disordered" evidence="1">
    <location>
        <begin position="115"/>
        <end position="165"/>
    </location>
</feature>
<dbReference type="InterPro" id="IPR036779">
    <property type="entry name" value="LysM_dom_sf"/>
</dbReference>
<evidence type="ECO:0000259" key="3">
    <source>
        <dbReference type="PROSITE" id="PS51782"/>
    </source>
</evidence>
<dbReference type="RefSeq" id="WP_092053660.1">
    <property type="nucleotide sequence ID" value="NZ_FOJJ01000002.1"/>
</dbReference>
<dbReference type="InterPro" id="IPR018392">
    <property type="entry name" value="LysM"/>
</dbReference>
<dbReference type="PANTHER" id="PTHR34700:SF4">
    <property type="entry name" value="PHAGE-LIKE ELEMENT PBSX PROTEIN XKDP"/>
    <property type="match status" value="1"/>
</dbReference>
<feature type="domain" description="LysM" evidence="3">
    <location>
        <begin position="165"/>
        <end position="216"/>
    </location>
</feature>